<dbReference type="GO" id="GO:0005886">
    <property type="term" value="C:plasma membrane"/>
    <property type="evidence" value="ECO:0007669"/>
    <property type="project" value="UniProtKB-SubCell"/>
</dbReference>
<keyword evidence="3 6" id="KW-0812">Transmembrane</keyword>
<keyword evidence="4 6" id="KW-1133">Transmembrane helix</keyword>
<evidence type="ECO:0000256" key="4">
    <source>
        <dbReference type="ARBA" id="ARBA00022989"/>
    </source>
</evidence>
<keyword evidence="5 6" id="KW-0472">Membrane</keyword>
<reference evidence="7 8" key="1">
    <citation type="submission" date="2017-03" db="EMBL/GenBank/DDBJ databases">
        <title>Isolation of Levoglucosan Utilizing Bacteria.</title>
        <authorList>
            <person name="Arya A.S."/>
        </authorList>
    </citation>
    <scope>NUCLEOTIDE SEQUENCE [LARGE SCALE GENOMIC DNA]</scope>
    <source>
        <strain evidence="7 8">MEC069</strain>
    </source>
</reference>
<accession>A0A4Y8PVM8</accession>
<dbReference type="InterPro" id="IPR010343">
    <property type="entry name" value="ArAE_1"/>
</dbReference>
<keyword evidence="2" id="KW-1003">Cell membrane</keyword>
<evidence type="ECO:0000313" key="8">
    <source>
        <dbReference type="Proteomes" id="UP000298246"/>
    </source>
</evidence>
<evidence type="ECO:0000313" key="7">
    <source>
        <dbReference type="EMBL" id="TFE85120.1"/>
    </source>
</evidence>
<dbReference type="AlphaFoldDB" id="A0A4Y8PVM8"/>
<evidence type="ECO:0000256" key="3">
    <source>
        <dbReference type="ARBA" id="ARBA00022692"/>
    </source>
</evidence>
<dbReference type="RefSeq" id="WP_134755349.1">
    <property type="nucleotide sequence ID" value="NZ_MYFO02000005.1"/>
</dbReference>
<dbReference type="EMBL" id="MYFO01000028">
    <property type="protein sequence ID" value="TFE85120.1"/>
    <property type="molecule type" value="Genomic_DNA"/>
</dbReference>
<evidence type="ECO:0000256" key="2">
    <source>
        <dbReference type="ARBA" id="ARBA00022475"/>
    </source>
</evidence>
<feature type="transmembrane region" description="Helical" evidence="6">
    <location>
        <begin position="123"/>
        <end position="141"/>
    </location>
</feature>
<evidence type="ECO:0000256" key="6">
    <source>
        <dbReference type="SAM" id="Phobius"/>
    </source>
</evidence>
<feature type="transmembrane region" description="Helical" evidence="6">
    <location>
        <begin position="12"/>
        <end position="39"/>
    </location>
</feature>
<organism evidence="7 8">
    <name type="scientific">Paenibacillus athensensis</name>
    <dbReference type="NCBI Taxonomy" id="1967502"/>
    <lineage>
        <taxon>Bacteria</taxon>
        <taxon>Bacillati</taxon>
        <taxon>Bacillota</taxon>
        <taxon>Bacilli</taxon>
        <taxon>Bacillales</taxon>
        <taxon>Paenibacillaceae</taxon>
        <taxon>Paenibacillus</taxon>
    </lineage>
</organism>
<dbReference type="Pfam" id="PF06081">
    <property type="entry name" value="ArAE_1"/>
    <property type="match status" value="1"/>
</dbReference>
<comment type="caution">
    <text evidence="7">The sequence shown here is derived from an EMBL/GenBank/DDBJ whole genome shotgun (WGS) entry which is preliminary data.</text>
</comment>
<protein>
    <recommendedName>
        <fullName evidence="9">Aromatic acid exporter family protein</fullName>
    </recommendedName>
</protein>
<evidence type="ECO:0000256" key="5">
    <source>
        <dbReference type="ARBA" id="ARBA00023136"/>
    </source>
</evidence>
<dbReference type="PANTHER" id="PTHR30509:SF27">
    <property type="entry name" value="UPF0421 PROTEIN YGAE"/>
    <property type="match status" value="1"/>
</dbReference>
<comment type="subcellular location">
    <subcellularLocation>
        <location evidence="1">Cell membrane</location>
        <topology evidence="1">Multi-pass membrane protein</topology>
    </subcellularLocation>
</comment>
<dbReference type="Proteomes" id="UP000298246">
    <property type="component" value="Unassembled WGS sequence"/>
</dbReference>
<sequence>MVFGARIWKTGIAVALSLYLSAWLAFTPPVIAAVAAIFAMQPSIYRSWRYFLDQLQTNVLGAALAMLAGMFFSNNVIAIGIVCILVILLCLRMRMEETIGLTLVTVVAVMEASGQWQFALNRFLLSLIGIGCAFAVNLLFFPPKPKAQFSAQIHAAFGTLSLLLRTAISNEMKESVFREEKTGLQAALHGLTDKYRLMEEEVQKLKGARFGKVRELVVYKQKLLVMNKGLEVLEAVEEHYFPSPRPAGTDERFDGHMEKLIKFHEHVLLRFDDKLKADSIDELEMEAENERFLTELFERYKDEPAGLLRLSVVAAAMYDYGHQIERLGKLVEHVHRGDEVKEPLDALLRSIRLKH</sequence>
<keyword evidence="8" id="KW-1185">Reference proteome</keyword>
<feature type="transmembrane region" description="Helical" evidence="6">
    <location>
        <begin position="59"/>
        <end position="91"/>
    </location>
</feature>
<evidence type="ECO:0000256" key="1">
    <source>
        <dbReference type="ARBA" id="ARBA00004651"/>
    </source>
</evidence>
<dbReference type="PANTHER" id="PTHR30509">
    <property type="entry name" value="P-HYDROXYBENZOIC ACID EFFLUX PUMP SUBUNIT-RELATED"/>
    <property type="match status" value="1"/>
</dbReference>
<gene>
    <name evidence="7" type="ORF">B5M42_18095</name>
</gene>
<proteinExistence type="predicted"/>
<evidence type="ECO:0008006" key="9">
    <source>
        <dbReference type="Google" id="ProtNLM"/>
    </source>
</evidence>
<name>A0A4Y8PVM8_9BACL</name>
<dbReference type="OrthoDB" id="1653617at2"/>